<dbReference type="RefSeq" id="WP_140843520.1">
    <property type="nucleotide sequence ID" value="NZ_RCZI01000004.1"/>
</dbReference>
<evidence type="ECO:0008006" key="3">
    <source>
        <dbReference type="Google" id="ProtNLM"/>
    </source>
</evidence>
<dbReference type="Proteomes" id="UP000319212">
    <property type="component" value="Unassembled WGS sequence"/>
</dbReference>
<dbReference type="AlphaFoldDB" id="A0A502DP58"/>
<evidence type="ECO:0000313" key="2">
    <source>
        <dbReference type="Proteomes" id="UP000319212"/>
    </source>
</evidence>
<reference evidence="1 2" key="1">
    <citation type="journal article" date="2019" name="Environ. Microbiol.">
        <title>Species interactions and distinct microbial communities in high Arctic permafrost affected cryosols are associated with the CH4 and CO2 gas fluxes.</title>
        <authorList>
            <person name="Altshuler I."/>
            <person name="Hamel J."/>
            <person name="Turney S."/>
            <person name="Magnuson E."/>
            <person name="Levesque R."/>
            <person name="Greer C."/>
            <person name="Whyte L.G."/>
        </authorList>
    </citation>
    <scope>NUCLEOTIDE SEQUENCE [LARGE SCALE GENOMIC DNA]</scope>
    <source>
        <strain evidence="1 2">S06.C</strain>
    </source>
</reference>
<protein>
    <recommendedName>
        <fullName evidence="3">Phosphoglycerate mutase</fullName>
    </recommendedName>
</protein>
<proteinExistence type="predicted"/>
<gene>
    <name evidence="1" type="ORF">EAH82_16465</name>
</gene>
<dbReference type="OrthoDB" id="5295974at2"/>
<sequence>MALPLSSTDLLIPFAGRRSSACAAALATLQLPNLDALLTRLAVAHDDTQADTTLTPPHERALARALGIDAADGCIAWGAREAQQSGLSRAGADEPWAVLTLCHWQVAIDEVVLDDPNDMAIDAAESQALLEAARPFFQEDGIVLRRSTAPGRWLARGELFRGLPTASLDRAAGGPISAWAPLSDVLKPVRKLQNEMQMLLYTQRVNDERIARGLKPINSFWLSGTGVLAQGTPTAPAPTVADVLRAPALHDDGTAWAVAWQALDAGPVAELLAAYRRGEPVELTLCGDRAARHFAPQSRGALGWVKNLFGRTQATTVLAAL</sequence>
<organism evidence="1 2">
    <name type="scientific">Variovorax guangxiensis</name>
    <dbReference type="NCBI Taxonomy" id="1775474"/>
    <lineage>
        <taxon>Bacteria</taxon>
        <taxon>Pseudomonadati</taxon>
        <taxon>Pseudomonadota</taxon>
        <taxon>Betaproteobacteria</taxon>
        <taxon>Burkholderiales</taxon>
        <taxon>Comamonadaceae</taxon>
        <taxon>Variovorax</taxon>
    </lineage>
</organism>
<evidence type="ECO:0000313" key="1">
    <source>
        <dbReference type="EMBL" id="TPG25991.1"/>
    </source>
</evidence>
<dbReference type="EMBL" id="RCZI01000004">
    <property type="protein sequence ID" value="TPG25991.1"/>
    <property type="molecule type" value="Genomic_DNA"/>
</dbReference>
<name>A0A502DP58_9BURK</name>
<accession>A0A502DP58</accession>
<comment type="caution">
    <text evidence="1">The sequence shown here is derived from an EMBL/GenBank/DDBJ whole genome shotgun (WGS) entry which is preliminary data.</text>
</comment>